<accession>A0A2A6BVX7</accession>
<dbReference type="AlphaFoldDB" id="A0A2A6BVX7"/>
<evidence type="ECO:0000256" key="7">
    <source>
        <dbReference type="ARBA" id="ARBA00023136"/>
    </source>
</evidence>
<dbReference type="InterPro" id="IPR004837">
    <property type="entry name" value="NaCa_Exmemb"/>
</dbReference>
<dbReference type="PANTHER" id="PTHR12266">
    <property type="entry name" value="NA+/CA2+ K+ INDEPENDENT EXCHANGER"/>
    <property type="match status" value="1"/>
</dbReference>
<keyword evidence="4" id="KW-0106">Calcium</keyword>
<evidence type="ECO:0000256" key="3">
    <source>
        <dbReference type="ARBA" id="ARBA00022449"/>
    </source>
</evidence>
<evidence type="ECO:0000313" key="8">
    <source>
        <dbReference type="EnsemblMetazoa" id="PPA08127.1"/>
    </source>
</evidence>
<dbReference type="InterPro" id="IPR044880">
    <property type="entry name" value="NCX_ion-bd_dom_sf"/>
</dbReference>
<dbReference type="PANTHER" id="PTHR12266:SF0">
    <property type="entry name" value="MITOCHONDRIAL SODIUM_CALCIUM EXCHANGER PROTEIN"/>
    <property type="match status" value="1"/>
</dbReference>
<comment type="subcellular location">
    <subcellularLocation>
        <location evidence="1">Membrane</location>
        <topology evidence="1">Multi-pass membrane protein</topology>
    </subcellularLocation>
</comment>
<keyword evidence="4" id="KW-0109">Calcium transport</keyword>
<reference evidence="8" key="2">
    <citation type="submission" date="2022-06" db="UniProtKB">
        <authorList>
            <consortium name="EnsemblMetazoa"/>
        </authorList>
    </citation>
    <scope>IDENTIFICATION</scope>
    <source>
        <strain evidence="8">PS312</strain>
    </source>
</reference>
<accession>A0A8R1Y845</accession>
<organism evidence="8 9">
    <name type="scientific">Pristionchus pacificus</name>
    <name type="common">Parasitic nematode worm</name>
    <dbReference type="NCBI Taxonomy" id="54126"/>
    <lineage>
        <taxon>Eukaryota</taxon>
        <taxon>Metazoa</taxon>
        <taxon>Ecdysozoa</taxon>
        <taxon>Nematoda</taxon>
        <taxon>Chromadorea</taxon>
        <taxon>Rhabditida</taxon>
        <taxon>Rhabditina</taxon>
        <taxon>Diplogasteromorpha</taxon>
        <taxon>Diplogasteroidea</taxon>
        <taxon>Neodiplogasteridae</taxon>
        <taxon>Pristionchus</taxon>
    </lineage>
</organism>
<dbReference type="GO" id="GO:0006874">
    <property type="term" value="P:intracellular calcium ion homeostasis"/>
    <property type="evidence" value="ECO:0000318"/>
    <property type="project" value="GO_Central"/>
</dbReference>
<proteinExistence type="predicted"/>
<gene>
    <name evidence="8" type="primary">WBGene00097681</name>
</gene>
<keyword evidence="6" id="KW-1133">Transmembrane helix</keyword>
<evidence type="ECO:0000256" key="5">
    <source>
        <dbReference type="ARBA" id="ARBA00022692"/>
    </source>
</evidence>
<keyword evidence="5" id="KW-0812">Transmembrane</keyword>
<dbReference type="GO" id="GO:0006812">
    <property type="term" value="P:monoatomic cation transport"/>
    <property type="evidence" value="ECO:0000318"/>
    <property type="project" value="GO_Central"/>
</dbReference>
<dbReference type="EnsemblMetazoa" id="PPA08127.1">
    <property type="protein sequence ID" value="PPA08127.1"/>
    <property type="gene ID" value="WBGene00097681"/>
</dbReference>
<evidence type="ECO:0000313" key="9">
    <source>
        <dbReference type="Proteomes" id="UP000005239"/>
    </source>
</evidence>
<dbReference type="GO" id="GO:0016020">
    <property type="term" value="C:membrane"/>
    <property type="evidence" value="ECO:0000318"/>
    <property type="project" value="GO_Central"/>
</dbReference>
<evidence type="ECO:0000256" key="2">
    <source>
        <dbReference type="ARBA" id="ARBA00022448"/>
    </source>
</evidence>
<protein>
    <submittedName>
        <fullName evidence="8">Uncharacterized protein</fullName>
    </submittedName>
</protein>
<evidence type="ECO:0000256" key="4">
    <source>
        <dbReference type="ARBA" id="ARBA00022568"/>
    </source>
</evidence>
<keyword evidence="9" id="KW-1185">Reference proteome</keyword>
<keyword evidence="4" id="KW-0406">Ion transport</keyword>
<keyword evidence="7" id="KW-0472">Membrane</keyword>
<dbReference type="OrthoDB" id="407410at2759"/>
<name>A0A2A6BVX7_PRIPA</name>
<sequence>MKSFFNKFVVNETIEDDVDDDDDLYCKPDPSWNFTDTCNYIKTTDACEGGGYLEWATFVYCCEDPVAKWFIVGGAVLFLIILFLALSSSADDFFSPNVSTIVAHLNISENVAGVTFMAFGNGAPDIFASVASVLSSTRPKADLALGALIGGAIFVSLAVTAAIVITRPFKAAFWSTLRDLIFLLITASFTLSFFVFFDEIQLWQPLTFLGIYVVYVVIIFTTEYFKKKRKIKSRAESKRNSVIPNIKLDKMEDELVNESDRREELRRGSAIRRLSVAVSSVLGTANNEVFIEDPENDTDDFLVMHNKVYHGETLRSRAETMHQSIPPSKGIFYDLVSYFAPDFDDDEPSTLGRIKVYLYWPIITIFKLTIPLAETPWSKPMAIIHSIISPQCILFNTQFLFFVPIEGGPGLYAYVPVISILLIIFILCTTSMDEEPRFYKITYSLTGFVMSVAWIYCISSEVVDAVDMLGVVSGINQAVLGLTIIAWANSVGDLVADISVAKQGFPRMAMAASIGGPLFNQLIGFGLPFTIAKLKGDTVPISLDGVNVIMITFLFASIIFTTLNLLIFRAYLKRLYGIILVIIYLAFLVFVVLSETGILVWM</sequence>
<dbReference type="Pfam" id="PF01699">
    <property type="entry name" value="Na_Ca_ex"/>
    <property type="match status" value="2"/>
</dbReference>
<keyword evidence="2" id="KW-0813">Transport</keyword>
<dbReference type="InterPro" id="IPR051359">
    <property type="entry name" value="CaCA_antiporter"/>
</dbReference>
<evidence type="ECO:0000256" key="1">
    <source>
        <dbReference type="ARBA" id="ARBA00004141"/>
    </source>
</evidence>
<reference evidence="9" key="1">
    <citation type="journal article" date="2008" name="Nat. Genet.">
        <title>The Pristionchus pacificus genome provides a unique perspective on nematode lifestyle and parasitism.</title>
        <authorList>
            <person name="Dieterich C."/>
            <person name="Clifton S.W."/>
            <person name="Schuster L.N."/>
            <person name="Chinwalla A."/>
            <person name="Delehaunty K."/>
            <person name="Dinkelacker I."/>
            <person name="Fulton L."/>
            <person name="Fulton R."/>
            <person name="Godfrey J."/>
            <person name="Minx P."/>
            <person name="Mitreva M."/>
            <person name="Roeseler W."/>
            <person name="Tian H."/>
            <person name="Witte H."/>
            <person name="Yang S.P."/>
            <person name="Wilson R.K."/>
            <person name="Sommer R.J."/>
        </authorList>
    </citation>
    <scope>NUCLEOTIDE SEQUENCE [LARGE SCALE GENOMIC DNA]</scope>
    <source>
        <strain evidence="9">PS312</strain>
    </source>
</reference>
<evidence type="ECO:0000256" key="6">
    <source>
        <dbReference type="ARBA" id="ARBA00022989"/>
    </source>
</evidence>
<dbReference type="GO" id="GO:0005432">
    <property type="term" value="F:calcium:sodium antiporter activity"/>
    <property type="evidence" value="ECO:0000318"/>
    <property type="project" value="GO_Central"/>
</dbReference>
<keyword evidence="3" id="KW-0050">Antiport</keyword>
<dbReference type="Gene3D" id="1.20.1420.30">
    <property type="entry name" value="NCX, central ion-binding region"/>
    <property type="match status" value="2"/>
</dbReference>
<dbReference type="Proteomes" id="UP000005239">
    <property type="component" value="Unassembled WGS sequence"/>
</dbReference>